<evidence type="ECO:0000313" key="4">
    <source>
        <dbReference type="Proteomes" id="UP000531561"/>
    </source>
</evidence>
<keyword evidence="4" id="KW-1185">Reference proteome</keyword>
<evidence type="ECO:0000256" key="2">
    <source>
        <dbReference type="SAM" id="MobiDB-lite"/>
    </source>
</evidence>
<feature type="region of interest" description="Disordered" evidence="2">
    <location>
        <begin position="265"/>
        <end position="426"/>
    </location>
</feature>
<dbReference type="AlphaFoldDB" id="A0A8H6ASU3"/>
<keyword evidence="1" id="KW-0175">Coiled coil</keyword>
<feature type="compositionally biased region" description="Basic residues" evidence="2">
    <location>
        <begin position="503"/>
        <end position="513"/>
    </location>
</feature>
<feature type="compositionally biased region" description="Basic and acidic residues" evidence="2">
    <location>
        <begin position="492"/>
        <end position="502"/>
    </location>
</feature>
<feature type="compositionally biased region" description="Basic and acidic residues" evidence="2">
    <location>
        <begin position="404"/>
        <end position="414"/>
    </location>
</feature>
<protein>
    <submittedName>
        <fullName evidence="3">Uncharacterized protein</fullName>
    </submittedName>
</protein>
<feature type="compositionally biased region" description="Basic residues" evidence="2">
    <location>
        <begin position="394"/>
        <end position="403"/>
    </location>
</feature>
<dbReference type="OrthoDB" id="3552115at2759"/>
<feature type="coiled-coil region" evidence="1">
    <location>
        <begin position="18"/>
        <end position="160"/>
    </location>
</feature>
<gene>
    <name evidence="3" type="ORF">Bfra_006098</name>
</gene>
<accession>A0A8H6ASU3</accession>
<dbReference type="RefSeq" id="XP_037191681.1">
    <property type="nucleotide sequence ID" value="XM_037336471.1"/>
</dbReference>
<dbReference type="EMBL" id="JABFCT010000010">
    <property type="protein sequence ID" value="KAF5872735.1"/>
    <property type="molecule type" value="Genomic_DNA"/>
</dbReference>
<comment type="caution">
    <text evidence="3">The sequence shown here is derived from an EMBL/GenBank/DDBJ whole genome shotgun (WGS) entry which is preliminary data.</text>
</comment>
<feature type="compositionally biased region" description="Polar residues" evidence="2">
    <location>
        <begin position="276"/>
        <end position="296"/>
    </location>
</feature>
<reference evidence="3 4" key="1">
    <citation type="journal article" date="2020" name="Phytopathology">
        <title>A high-quality genome resource of Botrytis fragariae, a new and rapidly spreading fungal pathogen causing strawberry gray mold in the U.S.A.</title>
        <authorList>
            <person name="Wu Y."/>
            <person name="Saski C.A."/>
            <person name="Schnabel G."/>
            <person name="Xiao S."/>
            <person name="Hu M."/>
        </authorList>
    </citation>
    <scope>NUCLEOTIDE SEQUENCE [LARGE SCALE GENOMIC DNA]</scope>
    <source>
        <strain evidence="3 4">BVB16</strain>
    </source>
</reference>
<dbReference type="GeneID" id="59260163"/>
<proteinExistence type="predicted"/>
<sequence length="513" mass="58746">MDLVNGPLSQKEAWNNLKELLRKARGELKTKINEWKEKDGERDWAVESLEKMLKESEEREAALAKLLHSTQEDMKSEGTKDAKIAELEEQLSRNGERIRDLLREKDENKAEADGLEHFLRASETQTTQLEEQLRKAEERIRDLQLEKDTQQFEAERLEDLLKARETQTAEIFKTSRDEEEEQYLVEIERLHELLLLREDEDEQFREEIERLHEMHKTSEGKVTELLDISIKTSTRLSDLEDEIMRWKVVAGESIGEIENLQKQLEDAEAKVESHSITHNQNAETQTDTPTSTSMETQTEDIELLQSAVPPSTAEPKPKKTKRKSPKKKPITKIPRDPRNHSQHSDSETSDEELKNPRTLKPQPKHNVALRQEMDSNHPAPSPSPAPSITIRFTSKAHAKKKVHGKESVEYDPPYKVETVVGSEDEEIPDMEIAQESPIQEMHKVGEAVKSRGSRNTRNPDPVYTGQLLVRGLGKGEQEKMGGNRAARGQKRRASEIGDEAGKVKKGKRQDRSV</sequence>
<name>A0A8H6ASU3_9HELO</name>
<feature type="region of interest" description="Disordered" evidence="2">
    <location>
        <begin position="446"/>
        <end position="513"/>
    </location>
</feature>
<feature type="compositionally biased region" description="Basic and acidic residues" evidence="2">
    <location>
        <begin position="265"/>
        <end position="275"/>
    </location>
</feature>
<evidence type="ECO:0000256" key="1">
    <source>
        <dbReference type="SAM" id="Coils"/>
    </source>
</evidence>
<feature type="compositionally biased region" description="Basic and acidic residues" evidence="2">
    <location>
        <begin position="333"/>
        <end position="355"/>
    </location>
</feature>
<feature type="compositionally biased region" description="Basic residues" evidence="2">
    <location>
        <begin position="318"/>
        <end position="330"/>
    </location>
</feature>
<organism evidence="3 4">
    <name type="scientific">Botrytis fragariae</name>
    <dbReference type="NCBI Taxonomy" id="1964551"/>
    <lineage>
        <taxon>Eukaryota</taxon>
        <taxon>Fungi</taxon>
        <taxon>Dikarya</taxon>
        <taxon>Ascomycota</taxon>
        <taxon>Pezizomycotina</taxon>
        <taxon>Leotiomycetes</taxon>
        <taxon>Helotiales</taxon>
        <taxon>Sclerotiniaceae</taxon>
        <taxon>Botrytis</taxon>
    </lineage>
</organism>
<evidence type="ECO:0000313" key="3">
    <source>
        <dbReference type="EMBL" id="KAF5872735.1"/>
    </source>
</evidence>
<dbReference type="Proteomes" id="UP000531561">
    <property type="component" value="Unassembled WGS sequence"/>
</dbReference>